<dbReference type="STRING" id="1144275.COCOR_03429"/>
<accession>H8MJB4</accession>
<gene>
    <name evidence="3" type="ordered locus">COCOR_03429</name>
</gene>
<reference evidence="4" key="2">
    <citation type="submission" date="2012-03" db="EMBL/GenBank/DDBJ databases">
        <title>Genome sequence of the fruiting myxobacterium Corallococcus coralloides DSM 2259.</title>
        <authorList>
            <person name="Huntley S."/>
            <person name="Zhang Y."/>
            <person name="Treuner-Lange A."/>
            <person name="Sensen C.W."/>
            <person name="Sogaard-Andersen L."/>
        </authorList>
    </citation>
    <scope>NUCLEOTIDE SEQUENCE [LARGE SCALE GENOMIC DNA]</scope>
    <source>
        <strain evidence="4">ATCC 25202 / DSM 2259 / NBRC 100086 / M2</strain>
    </source>
</reference>
<dbReference type="HOGENOM" id="CLU_791581_0_0_7"/>
<feature type="transmembrane region" description="Helical" evidence="2">
    <location>
        <begin position="87"/>
        <end position="104"/>
    </location>
</feature>
<dbReference type="InParanoid" id="H8MJB4"/>
<keyword evidence="3" id="KW-0418">Kinase</keyword>
<evidence type="ECO:0000256" key="2">
    <source>
        <dbReference type="SAM" id="Phobius"/>
    </source>
</evidence>
<evidence type="ECO:0000256" key="1">
    <source>
        <dbReference type="SAM" id="MobiDB-lite"/>
    </source>
</evidence>
<name>H8MJB4_CORCM</name>
<sequence length="350" mass="37082">MPAALSDLVENILARDPKGRPVDTEALRRELADLRTARSTEHDVPAHPPAEQRHGGPTPAALVMPSAPQSLKRHVAMMERPLRAGRWLAGVVCIVALVMAAALWHSSGSAPGWPAGPHDASAPRPPPATTHSAPPQTPPPAMTPAGPSSVTVPGPAIAAAPKEGSALKTPAPEASPPGRALRLPKKSVAAVECASLSLVAALAAGCPGAQIRPERFTWPAGAEEAMREQLHWEEGDTFTLHLDDRQAMFEHVWFTAGTEVVGVVPKGVNDDRQGAVAPRGTRFYGKAYYLSDKMGRADGPALVIRYDRVKLPGQDEQPICFVHEGTVVAFKDGRVKASNRGSGTVVDRWP</sequence>
<keyword evidence="3" id="KW-0808">Transferase</keyword>
<protein>
    <submittedName>
        <fullName evidence="3">Serine/threonine protein kinase</fullName>
    </submittedName>
</protein>
<keyword evidence="4" id="KW-1185">Reference proteome</keyword>
<feature type="region of interest" description="Disordered" evidence="1">
    <location>
        <begin position="111"/>
        <end position="156"/>
    </location>
</feature>
<feature type="compositionally biased region" description="Basic and acidic residues" evidence="1">
    <location>
        <begin position="35"/>
        <end position="54"/>
    </location>
</feature>
<keyword evidence="2" id="KW-0472">Membrane</keyword>
<keyword evidence="2" id="KW-1133">Transmembrane helix</keyword>
<dbReference type="Proteomes" id="UP000007587">
    <property type="component" value="Chromosome"/>
</dbReference>
<dbReference type="EMBL" id="CP003389">
    <property type="protein sequence ID" value="AFE05225.1"/>
    <property type="molecule type" value="Genomic_DNA"/>
</dbReference>
<dbReference type="GO" id="GO:0004674">
    <property type="term" value="F:protein serine/threonine kinase activity"/>
    <property type="evidence" value="ECO:0007669"/>
    <property type="project" value="UniProtKB-KW"/>
</dbReference>
<feature type="region of interest" description="Disordered" evidence="1">
    <location>
        <begin position="35"/>
        <end position="64"/>
    </location>
</feature>
<keyword evidence="2" id="KW-0812">Transmembrane</keyword>
<evidence type="ECO:0000313" key="4">
    <source>
        <dbReference type="Proteomes" id="UP000007587"/>
    </source>
</evidence>
<evidence type="ECO:0000313" key="3">
    <source>
        <dbReference type="EMBL" id="AFE05225.1"/>
    </source>
</evidence>
<proteinExistence type="predicted"/>
<dbReference type="KEGG" id="ccx:COCOR_03429"/>
<reference evidence="3 4" key="1">
    <citation type="journal article" date="2012" name="J. Bacteriol.">
        <title>Complete Genome Sequence of the Fruiting Myxobacterium Corallococcus coralloides DSM 2259.</title>
        <authorList>
            <person name="Huntley S."/>
            <person name="Zhang Y."/>
            <person name="Treuner-Lange A."/>
            <person name="Kneip S."/>
            <person name="Sensen C.W."/>
            <person name="Sogaard-Andersen L."/>
        </authorList>
    </citation>
    <scope>NUCLEOTIDE SEQUENCE [LARGE SCALE GENOMIC DNA]</scope>
    <source>
        <strain evidence="4">ATCC 25202 / DSM 2259 / NBRC 100086 / M2</strain>
    </source>
</reference>
<dbReference type="AlphaFoldDB" id="H8MJB4"/>
<organism evidence="3 4">
    <name type="scientific">Corallococcus coralloides (strain ATCC 25202 / DSM 2259 / NBRC 100086 / M2)</name>
    <name type="common">Myxococcus coralloides</name>
    <dbReference type="NCBI Taxonomy" id="1144275"/>
    <lineage>
        <taxon>Bacteria</taxon>
        <taxon>Pseudomonadati</taxon>
        <taxon>Myxococcota</taxon>
        <taxon>Myxococcia</taxon>
        <taxon>Myxococcales</taxon>
        <taxon>Cystobacterineae</taxon>
        <taxon>Myxococcaceae</taxon>
        <taxon>Corallococcus</taxon>
    </lineage>
</organism>
<keyword evidence="3" id="KW-0723">Serine/threonine-protein kinase</keyword>
<feature type="region of interest" description="Disordered" evidence="1">
    <location>
        <begin position="161"/>
        <end position="180"/>
    </location>
</feature>
<dbReference type="eggNOG" id="COG0515">
    <property type="taxonomic scope" value="Bacteria"/>
</dbReference>